<protein>
    <recommendedName>
        <fullName evidence="1">RIH domain-containing protein</fullName>
    </recommendedName>
</protein>
<dbReference type="InterPro" id="IPR000699">
    <property type="entry name" value="RIH_dom"/>
</dbReference>
<reference evidence="2 3" key="1">
    <citation type="submission" date="2024-05" db="EMBL/GenBank/DDBJ databases">
        <title>Genome sequencing and assembly of Indian major carp, Cirrhinus mrigala (Hamilton, 1822).</title>
        <authorList>
            <person name="Mohindra V."/>
            <person name="Chowdhury L.M."/>
            <person name="Lal K."/>
            <person name="Jena J.K."/>
        </authorList>
    </citation>
    <scope>NUCLEOTIDE SEQUENCE [LARGE SCALE GENOMIC DNA]</scope>
    <source>
        <strain evidence="2">CM1030</strain>
        <tissue evidence="2">Blood</tissue>
    </source>
</reference>
<dbReference type="Proteomes" id="UP001529510">
    <property type="component" value="Unassembled WGS sequence"/>
</dbReference>
<feature type="non-terminal residue" evidence="2">
    <location>
        <position position="1"/>
    </location>
</feature>
<keyword evidence="3" id="KW-1185">Reference proteome</keyword>
<evidence type="ECO:0000313" key="3">
    <source>
        <dbReference type="Proteomes" id="UP001529510"/>
    </source>
</evidence>
<evidence type="ECO:0000259" key="1">
    <source>
        <dbReference type="Pfam" id="PF01365"/>
    </source>
</evidence>
<organism evidence="2 3">
    <name type="scientific">Cirrhinus mrigala</name>
    <name type="common">Mrigala</name>
    <dbReference type="NCBI Taxonomy" id="683832"/>
    <lineage>
        <taxon>Eukaryota</taxon>
        <taxon>Metazoa</taxon>
        <taxon>Chordata</taxon>
        <taxon>Craniata</taxon>
        <taxon>Vertebrata</taxon>
        <taxon>Euteleostomi</taxon>
        <taxon>Actinopterygii</taxon>
        <taxon>Neopterygii</taxon>
        <taxon>Teleostei</taxon>
        <taxon>Ostariophysi</taxon>
        <taxon>Cypriniformes</taxon>
        <taxon>Cyprinidae</taxon>
        <taxon>Labeoninae</taxon>
        <taxon>Labeonini</taxon>
        <taxon>Cirrhinus</taxon>
    </lineage>
</organism>
<sequence>GMLSLVSSCIDRLSVYNSAAHFGECAGEEAGAAWKDILNLLYELLGKNTIAD</sequence>
<dbReference type="PANTHER" id="PTHR46399:SF9">
    <property type="entry name" value="RYANODINE RECEPTOR 3"/>
    <property type="match status" value="1"/>
</dbReference>
<name>A0ABD0P5R6_CIRMR</name>
<evidence type="ECO:0000313" key="2">
    <source>
        <dbReference type="EMBL" id="KAL0169409.1"/>
    </source>
</evidence>
<gene>
    <name evidence="2" type="ORF">M9458_034005</name>
</gene>
<dbReference type="Pfam" id="PF01365">
    <property type="entry name" value="RYDR_ITPR"/>
    <property type="match status" value="1"/>
</dbReference>
<dbReference type="InterPro" id="IPR015925">
    <property type="entry name" value="Ryanodine_IP3_receptor"/>
</dbReference>
<dbReference type="PANTHER" id="PTHR46399">
    <property type="entry name" value="B30.2/SPRY DOMAIN-CONTAINING PROTEIN"/>
    <property type="match status" value="1"/>
</dbReference>
<dbReference type="AlphaFoldDB" id="A0ABD0P5R6"/>
<proteinExistence type="predicted"/>
<dbReference type="Gene3D" id="1.25.10.30">
    <property type="entry name" value="IP3 receptor type 1 binding core, RIH domain"/>
    <property type="match status" value="1"/>
</dbReference>
<comment type="caution">
    <text evidence="2">The sequence shown here is derived from an EMBL/GenBank/DDBJ whole genome shotgun (WGS) entry which is preliminary data.</text>
</comment>
<dbReference type="EMBL" id="JAMKFB020000017">
    <property type="protein sequence ID" value="KAL0169409.1"/>
    <property type="molecule type" value="Genomic_DNA"/>
</dbReference>
<feature type="domain" description="RIH" evidence="1">
    <location>
        <begin position="1"/>
        <end position="45"/>
    </location>
</feature>
<accession>A0ABD0P5R6</accession>